<evidence type="ECO:0000256" key="1">
    <source>
        <dbReference type="ARBA" id="ARBA00023015"/>
    </source>
</evidence>
<protein>
    <recommendedName>
        <fullName evidence="4">Transcriptional regulator LacI/GalR-like sensor domain-containing protein</fullName>
    </recommendedName>
</protein>
<dbReference type="InterPro" id="IPR046335">
    <property type="entry name" value="LacI/GalR-like_sensor"/>
</dbReference>
<dbReference type="EMBL" id="BART01022670">
    <property type="protein sequence ID" value="GAG99275.1"/>
    <property type="molecule type" value="Genomic_DNA"/>
</dbReference>
<keyword evidence="1" id="KW-0805">Transcription regulation</keyword>
<accession>X1BW36</accession>
<evidence type="ECO:0000256" key="2">
    <source>
        <dbReference type="ARBA" id="ARBA00023125"/>
    </source>
</evidence>
<evidence type="ECO:0000313" key="5">
    <source>
        <dbReference type="EMBL" id="GAG99275.1"/>
    </source>
</evidence>
<sequence>MLPEDHAQRALRVGILVYDTPDQDFIVELRHLLEKAGLVPFFPDKTMQDLGMDVSRVARLVQKMEADAWVVVSASREVLQWFVEQEKPAFALFGRRSTLPIAGVGPDHVTAGRLLIRRLIVLGHQRIVTLARKNRRLPEPGQAERAILEEMQAHDIPTGSYNLPDWDDTPEGFHRMLDELFRVNPPTALIIDEPFLFHAAKHHLAQHGILAPAHVSLICTDPDPTFSWCRPSIAHLDR</sequence>
<dbReference type="Pfam" id="PF13377">
    <property type="entry name" value="Peripla_BP_3"/>
    <property type="match status" value="1"/>
</dbReference>
<feature type="domain" description="Transcriptional regulator LacI/GalR-like sensor" evidence="4">
    <location>
        <begin position="117"/>
        <end position="234"/>
    </location>
</feature>
<gene>
    <name evidence="5" type="ORF">S01H4_41450</name>
</gene>
<comment type="caution">
    <text evidence="5">The sequence shown here is derived from an EMBL/GenBank/DDBJ whole genome shotgun (WGS) entry which is preliminary data.</text>
</comment>
<organism evidence="5">
    <name type="scientific">marine sediment metagenome</name>
    <dbReference type="NCBI Taxonomy" id="412755"/>
    <lineage>
        <taxon>unclassified sequences</taxon>
        <taxon>metagenomes</taxon>
        <taxon>ecological metagenomes</taxon>
    </lineage>
</organism>
<keyword evidence="2" id="KW-0238">DNA-binding</keyword>
<reference evidence="5" key="1">
    <citation type="journal article" date="2014" name="Front. Microbiol.">
        <title>High frequency of phylogenetically diverse reductive dehalogenase-homologous genes in deep subseafloor sedimentary metagenomes.</title>
        <authorList>
            <person name="Kawai M."/>
            <person name="Futagami T."/>
            <person name="Toyoda A."/>
            <person name="Takaki Y."/>
            <person name="Nishi S."/>
            <person name="Hori S."/>
            <person name="Arai W."/>
            <person name="Tsubouchi T."/>
            <person name="Morono Y."/>
            <person name="Uchiyama I."/>
            <person name="Ito T."/>
            <person name="Fujiyama A."/>
            <person name="Inagaki F."/>
            <person name="Takami H."/>
        </authorList>
    </citation>
    <scope>NUCLEOTIDE SEQUENCE</scope>
    <source>
        <strain evidence="5">Expedition CK06-06</strain>
    </source>
</reference>
<dbReference type="SUPFAM" id="SSF53822">
    <property type="entry name" value="Periplasmic binding protein-like I"/>
    <property type="match status" value="1"/>
</dbReference>
<evidence type="ECO:0000259" key="4">
    <source>
        <dbReference type="Pfam" id="PF13377"/>
    </source>
</evidence>
<dbReference type="AlphaFoldDB" id="X1BW36"/>
<dbReference type="GO" id="GO:0003677">
    <property type="term" value="F:DNA binding"/>
    <property type="evidence" value="ECO:0007669"/>
    <property type="project" value="UniProtKB-KW"/>
</dbReference>
<feature type="non-terminal residue" evidence="5">
    <location>
        <position position="238"/>
    </location>
</feature>
<evidence type="ECO:0000256" key="3">
    <source>
        <dbReference type="ARBA" id="ARBA00023163"/>
    </source>
</evidence>
<name>X1BW36_9ZZZZ</name>
<proteinExistence type="predicted"/>
<keyword evidence="3" id="KW-0804">Transcription</keyword>
<dbReference type="Gene3D" id="3.40.50.2300">
    <property type="match status" value="2"/>
</dbReference>
<dbReference type="InterPro" id="IPR028082">
    <property type="entry name" value="Peripla_BP_I"/>
</dbReference>